<feature type="domain" description="PDZ" evidence="12">
    <location>
        <begin position="225"/>
        <end position="280"/>
    </location>
</feature>
<comment type="similarity">
    <text evidence="3 11">Belongs to the peptidase M50B family.</text>
</comment>
<sequence>MIDLLWNMLTFIISLTTLVAVHEFGHFWVARRCGVYVERFSIGFGKRLWSTKDAEGTEYIIALIPLGGYVKMLDERIQTVPLHLKNQAFNNKTILQRTAIISAGPLANFLFALLAWLCAFMIGVRDVRSLIIDVIPNSIAEKSGMIIGMELKSVDGVKTPCWNSARLELLKKVGQQQVPVEVVMTKSGQLEKKILDLRDWDLGNNSQDQLFNLGIMPCCYQFTSVLSHIAPNSPAEKAGLRIGDKIVRVNHDLLDSGLSFLTLIRKNPNQSLILEIERQGAPVTLILTLKLGEKWVNIGRSGNRIQEGFAGIMLEMLPLKDIERYEVTCRYNLYLAFSHAAQKVWETISLTVSTLTKLILGKIPLNYLGGPISIAIGAGASANNGFVYYLIFLALISINLGIVNLLPLPILDGGHLLFLAMEKCRGRPISEKIQNFSYRIGLIFLLLLIVIALYNDFSRF</sequence>
<dbReference type="CDD" id="cd06163">
    <property type="entry name" value="S2P-M50_PDZ_RseP-like"/>
    <property type="match status" value="1"/>
</dbReference>
<keyword evidence="9 11" id="KW-0482">Metalloprotease</keyword>
<evidence type="ECO:0000256" key="6">
    <source>
        <dbReference type="ARBA" id="ARBA00022801"/>
    </source>
</evidence>
<dbReference type="InterPro" id="IPR041489">
    <property type="entry name" value="PDZ_6"/>
</dbReference>
<evidence type="ECO:0000313" key="15">
    <source>
        <dbReference type="Proteomes" id="UP000230008"/>
    </source>
</evidence>
<keyword evidence="11" id="KW-0479">Metal-binding</keyword>
<evidence type="ECO:0000256" key="2">
    <source>
        <dbReference type="ARBA" id="ARBA00004141"/>
    </source>
</evidence>
<feature type="transmembrane region" description="Helical" evidence="11">
    <location>
        <begin position="436"/>
        <end position="454"/>
    </location>
</feature>
<protein>
    <recommendedName>
        <fullName evidence="11">Zinc metalloprotease</fullName>
        <ecNumber evidence="11">3.4.24.-</ecNumber>
    </recommendedName>
</protein>
<feature type="transmembrane region" description="Helical" evidence="11">
    <location>
        <begin position="6"/>
        <end position="29"/>
    </location>
</feature>
<dbReference type="Proteomes" id="UP000230008">
    <property type="component" value="Chromosome"/>
</dbReference>
<evidence type="ECO:0000256" key="4">
    <source>
        <dbReference type="ARBA" id="ARBA00022670"/>
    </source>
</evidence>
<dbReference type="Proteomes" id="UP000792865">
    <property type="component" value="Chromosome"/>
</dbReference>
<dbReference type="GO" id="GO:0016020">
    <property type="term" value="C:membrane"/>
    <property type="evidence" value="ECO:0007669"/>
    <property type="project" value="UniProtKB-SubCell"/>
</dbReference>
<dbReference type="AlphaFoldDB" id="A0A2D3T4F4"/>
<dbReference type="Pfam" id="PF02163">
    <property type="entry name" value="Peptidase_M50"/>
    <property type="match status" value="1"/>
</dbReference>
<dbReference type="GO" id="GO:0004222">
    <property type="term" value="F:metalloendopeptidase activity"/>
    <property type="evidence" value="ECO:0007669"/>
    <property type="project" value="InterPro"/>
</dbReference>
<name>A0A2D3T4F4_9ENTR</name>
<evidence type="ECO:0000256" key="3">
    <source>
        <dbReference type="ARBA" id="ARBA00007931"/>
    </source>
</evidence>
<reference evidence="13" key="2">
    <citation type="submission" date="2017-08" db="EMBL/GenBank/DDBJ databases">
        <title>Genome sequence of Candidatus Hamiltonella defensa from Acyrthosiphon pisum strain MI47.</title>
        <authorList>
            <person name="Patel V.A."/>
            <person name="Chevignon G."/>
            <person name="Russell J.A."/>
            <person name="Oliver K.M."/>
        </authorList>
    </citation>
    <scope>NUCLEOTIDE SEQUENCE</scope>
    <source>
        <strain evidence="13">MI47</strain>
    </source>
</reference>
<dbReference type="Pfam" id="PF17820">
    <property type="entry name" value="PDZ_6"/>
    <property type="match status" value="1"/>
</dbReference>
<comment type="cofactor">
    <cofactor evidence="1 11">
        <name>Zn(2+)</name>
        <dbReference type="ChEBI" id="CHEBI:29105"/>
    </cofactor>
</comment>
<dbReference type="InterPro" id="IPR004387">
    <property type="entry name" value="Pept_M50_Zn"/>
</dbReference>
<dbReference type="GO" id="GO:0006508">
    <property type="term" value="P:proteolysis"/>
    <property type="evidence" value="ECO:0007669"/>
    <property type="project" value="UniProtKB-KW"/>
</dbReference>
<evidence type="ECO:0000256" key="11">
    <source>
        <dbReference type="RuleBase" id="RU362031"/>
    </source>
</evidence>
<dbReference type="GO" id="GO:0046872">
    <property type="term" value="F:metal ion binding"/>
    <property type="evidence" value="ECO:0007669"/>
    <property type="project" value="UniProtKB-KW"/>
</dbReference>
<evidence type="ECO:0000256" key="9">
    <source>
        <dbReference type="ARBA" id="ARBA00023049"/>
    </source>
</evidence>
<evidence type="ECO:0000256" key="5">
    <source>
        <dbReference type="ARBA" id="ARBA00022692"/>
    </source>
</evidence>
<dbReference type="InterPro" id="IPR001478">
    <property type="entry name" value="PDZ"/>
</dbReference>
<dbReference type="InterPro" id="IPR008915">
    <property type="entry name" value="Peptidase_M50"/>
</dbReference>
<accession>A0A2D3T4F4</accession>
<organism evidence="14 15">
    <name type="scientific">Candidatus Williamhamiltonella defendens</name>
    <dbReference type="NCBI Taxonomy" id="138072"/>
    <lineage>
        <taxon>Bacteria</taxon>
        <taxon>Pseudomonadati</taxon>
        <taxon>Pseudomonadota</taxon>
        <taxon>Gammaproteobacteria</taxon>
        <taxon>Enterobacterales</taxon>
        <taxon>Enterobacteriaceae</taxon>
        <taxon>aphid secondary symbionts</taxon>
        <taxon>Candidatus Williamhamiltonella</taxon>
    </lineage>
</organism>
<evidence type="ECO:0000313" key="13">
    <source>
        <dbReference type="EMBL" id="ASV34331.1"/>
    </source>
</evidence>
<keyword evidence="5 11" id="KW-0812">Transmembrane</keyword>
<dbReference type="PANTHER" id="PTHR42837:SF2">
    <property type="entry name" value="MEMBRANE METALLOPROTEASE ARASP2, CHLOROPLASTIC-RELATED"/>
    <property type="match status" value="1"/>
</dbReference>
<dbReference type="NCBIfam" id="NF008046">
    <property type="entry name" value="PRK10779.1"/>
    <property type="match status" value="1"/>
</dbReference>
<dbReference type="EMBL" id="CP017606">
    <property type="protein sequence ID" value="ATW30702.1"/>
    <property type="molecule type" value="Genomic_DNA"/>
</dbReference>
<reference evidence="15" key="1">
    <citation type="submission" date="2016-10" db="EMBL/GenBank/DDBJ databases">
        <authorList>
            <person name="Chevignon G."/>
        </authorList>
    </citation>
    <scope>NUCLEOTIDE SEQUENCE [LARGE SCALE GENOMIC DNA]</scope>
    <source>
        <strain evidence="15">A2C</strain>
    </source>
</reference>
<keyword evidence="7 11" id="KW-0862">Zinc</keyword>
<reference evidence="14" key="4">
    <citation type="journal article" date="2018" name="Genome Biol. Evol.">
        <title>Culture-Facilitated Comparative Genomics of the Facultative Symbiont Hamiltonella defensa.</title>
        <authorList>
            <person name="Chevignon G."/>
            <person name="Boyd B.M."/>
            <person name="Brandt J.W."/>
            <person name="Oliver K.M."/>
            <person name="Strand M.R."/>
        </authorList>
    </citation>
    <scope>NUCLEOTIDE SEQUENCE</scope>
    <source>
        <strain evidence="14">A2C</strain>
    </source>
</reference>
<proteinExistence type="inferred from homology"/>
<evidence type="ECO:0000259" key="12">
    <source>
        <dbReference type="PROSITE" id="PS50106"/>
    </source>
</evidence>
<dbReference type="InterPro" id="IPR036034">
    <property type="entry name" value="PDZ_sf"/>
</dbReference>
<evidence type="ECO:0000256" key="10">
    <source>
        <dbReference type="ARBA" id="ARBA00023136"/>
    </source>
</evidence>
<dbReference type="SUPFAM" id="SSF50156">
    <property type="entry name" value="PDZ domain-like"/>
    <property type="match status" value="2"/>
</dbReference>
<dbReference type="PROSITE" id="PS50106">
    <property type="entry name" value="PDZ"/>
    <property type="match status" value="1"/>
</dbReference>
<keyword evidence="10 11" id="KW-0472">Membrane</keyword>
<dbReference type="Gene3D" id="2.30.42.10">
    <property type="match status" value="2"/>
</dbReference>
<dbReference type="RefSeq" id="WP_095034782.1">
    <property type="nucleotide sequence ID" value="NZ_CADIJJ010000002.1"/>
</dbReference>
<reference evidence="15" key="3">
    <citation type="submission" date="2017-11" db="EMBL/GenBank/DDBJ databases">
        <title>PacBio sequencing of new strain of the secondary endosymbiont Candidatus Hamiltonella defensa.</title>
        <authorList>
            <person name="Strand M.R."/>
            <person name="Oliver K."/>
        </authorList>
    </citation>
    <scope>NUCLEOTIDE SEQUENCE [LARGE SCALE GENOMIC DNA]</scope>
    <source>
        <strain evidence="15">A2C</strain>
    </source>
</reference>
<gene>
    <name evidence="13" type="primary">rseP</name>
    <name evidence="14" type="ORF">BJP41_05710</name>
    <name evidence="13" type="ORF">CJJ18_02745</name>
</gene>
<feature type="transmembrane region" description="Helical" evidence="11">
    <location>
        <begin position="386"/>
        <end position="406"/>
    </location>
</feature>
<evidence type="ECO:0000256" key="8">
    <source>
        <dbReference type="ARBA" id="ARBA00022989"/>
    </source>
</evidence>
<evidence type="ECO:0000313" key="14">
    <source>
        <dbReference type="EMBL" id="ATW30702.1"/>
    </source>
</evidence>
<dbReference type="EC" id="3.4.24.-" evidence="11"/>
<keyword evidence="4 14" id="KW-0645">Protease</keyword>
<keyword evidence="8 11" id="KW-1133">Transmembrane helix</keyword>
<comment type="subcellular location">
    <subcellularLocation>
        <location evidence="2">Membrane</location>
        <topology evidence="2">Multi-pass membrane protein</topology>
    </subcellularLocation>
</comment>
<evidence type="ECO:0000256" key="1">
    <source>
        <dbReference type="ARBA" id="ARBA00001947"/>
    </source>
</evidence>
<dbReference type="SMART" id="SM00228">
    <property type="entry name" value="PDZ"/>
    <property type="match status" value="2"/>
</dbReference>
<dbReference type="PANTHER" id="PTHR42837">
    <property type="entry name" value="REGULATOR OF SIGMA-E PROTEASE RSEP"/>
    <property type="match status" value="1"/>
</dbReference>
<feature type="transmembrane region" description="Helical" evidence="11">
    <location>
        <begin position="99"/>
        <end position="122"/>
    </location>
</feature>
<dbReference type="EMBL" id="CP022932">
    <property type="protein sequence ID" value="ASV34331.1"/>
    <property type="molecule type" value="Genomic_DNA"/>
</dbReference>
<dbReference type="NCBIfam" id="TIGR00054">
    <property type="entry name" value="RIP metalloprotease RseP"/>
    <property type="match status" value="1"/>
</dbReference>
<evidence type="ECO:0000256" key="7">
    <source>
        <dbReference type="ARBA" id="ARBA00022833"/>
    </source>
</evidence>
<keyword evidence="6 11" id="KW-0378">Hydrolase</keyword>